<evidence type="ECO:0000313" key="1">
    <source>
        <dbReference type="EMBL" id="PBK64621.1"/>
    </source>
</evidence>
<dbReference type="AlphaFoldDB" id="A0A2H3B146"/>
<dbReference type="EMBL" id="KZ293450">
    <property type="protein sequence ID" value="PBK64621.1"/>
    <property type="molecule type" value="Genomic_DNA"/>
</dbReference>
<protein>
    <recommendedName>
        <fullName evidence="3">Heterokaryon incompatibility domain-containing protein</fullName>
    </recommendedName>
</protein>
<sequence length="156" mass="18703">LSTLYTVETCPLSTFLEDYIEKGYDFGTVYGRLRPFWYLHSTNIEDKLQAREAWDQQMRLDVLVNDKIISPLIPPRRVWDLYSNWVIPWWVARRYPQAISHAWMDKKDRKDVHMPINECEWPVPMPRDADLNLICIEMLNNGAEYVWLDVLCLRQK</sequence>
<feature type="non-terminal residue" evidence="1">
    <location>
        <position position="156"/>
    </location>
</feature>
<reference evidence="2" key="1">
    <citation type="journal article" date="2017" name="Nat. Ecol. Evol.">
        <title>Genome expansion and lineage-specific genetic innovations in the forest pathogenic fungi Armillaria.</title>
        <authorList>
            <person name="Sipos G."/>
            <person name="Prasanna A.N."/>
            <person name="Walter M.C."/>
            <person name="O'Connor E."/>
            <person name="Balint B."/>
            <person name="Krizsan K."/>
            <person name="Kiss B."/>
            <person name="Hess J."/>
            <person name="Varga T."/>
            <person name="Slot J."/>
            <person name="Riley R."/>
            <person name="Boka B."/>
            <person name="Rigling D."/>
            <person name="Barry K."/>
            <person name="Lee J."/>
            <person name="Mihaltcheva S."/>
            <person name="LaButti K."/>
            <person name="Lipzen A."/>
            <person name="Waldron R."/>
            <person name="Moloney N.M."/>
            <person name="Sperisen C."/>
            <person name="Kredics L."/>
            <person name="Vagvoelgyi C."/>
            <person name="Patrignani A."/>
            <person name="Fitzpatrick D."/>
            <person name="Nagy I."/>
            <person name="Doyle S."/>
            <person name="Anderson J.B."/>
            <person name="Grigoriev I.V."/>
            <person name="Gueldener U."/>
            <person name="Muensterkoetter M."/>
            <person name="Nagy L.G."/>
        </authorList>
    </citation>
    <scope>NUCLEOTIDE SEQUENCE [LARGE SCALE GENOMIC DNA]</scope>
    <source>
        <strain evidence="2">28-4</strain>
    </source>
</reference>
<proteinExistence type="predicted"/>
<feature type="non-terminal residue" evidence="1">
    <location>
        <position position="1"/>
    </location>
</feature>
<dbReference type="Proteomes" id="UP000218334">
    <property type="component" value="Unassembled WGS sequence"/>
</dbReference>
<keyword evidence="2" id="KW-1185">Reference proteome</keyword>
<accession>A0A2H3B146</accession>
<name>A0A2H3B146_9AGAR</name>
<gene>
    <name evidence="1" type="ORF">ARMSODRAFT_847768</name>
</gene>
<evidence type="ECO:0008006" key="3">
    <source>
        <dbReference type="Google" id="ProtNLM"/>
    </source>
</evidence>
<evidence type="ECO:0000313" key="2">
    <source>
        <dbReference type="Proteomes" id="UP000218334"/>
    </source>
</evidence>
<organism evidence="1 2">
    <name type="scientific">Armillaria solidipes</name>
    <dbReference type="NCBI Taxonomy" id="1076256"/>
    <lineage>
        <taxon>Eukaryota</taxon>
        <taxon>Fungi</taxon>
        <taxon>Dikarya</taxon>
        <taxon>Basidiomycota</taxon>
        <taxon>Agaricomycotina</taxon>
        <taxon>Agaricomycetes</taxon>
        <taxon>Agaricomycetidae</taxon>
        <taxon>Agaricales</taxon>
        <taxon>Marasmiineae</taxon>
        <taxon>Physalacriaceae</taxon>
        <taxon>Armillaria</taxon>
    </lineage>
</organism>